<feature type="compositionally biased region" description="Gly residues" evidence="1">
    <location>
        <begin position="123"/>
        <end position="136"/>
    </location>
</feature>
<reference evidence="3" key="1">
    <citation type="submission" date="2013-12" db="EMBL/GenBank/DDBJ databases">
        <title>The Genome Sequence of Aphanomyces astaci APO3.</title>
        <authorList>
            <consortium name="The Broad Institute Genomics Platform"/>
            <person name="Russ C."/>
            <person name="Tyler B."/>
            <person name="van West P."/>
            <person name="Dieguez-Uribeondo J."/>
            <person name="Young S.K."/>
            <person name="Zeng Q."/>
            <person name="Gargeya S."/>
            <person name="Fitzgerald M."/>
            <person name="Abouelleil A."/>
            <person name="Alvarado L."/>
            <person name="Chapman S.B."/>
            <person name="Gainer-Dewar J."/>
            <person name="Goldberg J."/>
            <person name="Griggs A."/>
            <person name="Gujja S."/>
            <person name="Hansen M."/>
            <person name="Howarth C."/>
            <person name="Imamovic A."/>
            <person name="Ireland A."/>
            <person name="Larimer J."/>
            <person name="McCowan C."/>
            <person name="Murphy C."/>
            <person name="Pearson M."/>
            <person name="Poon T.W."/>
            <person name="Priest M."/>
            <person name="Roberts A."/>
            <person name="Saif S."/>
            <person name="Shea T."/>
            <person name="Sykes S."/>
            <person name="Wortman J."/>
            <person name="Nusbaum C."/>
            <person name="Birren B."/>
        </authorList>
    </citation>
    <scope>NUCLEOTIDE SEQUENCE [LARGE SCALE GENOMIC DNA]</scope>
    <source>
        <strain evidence="3">APO3</strain>
    </source>
</reference>
<feature type="region of interest" description="Disordered" evidence="1">
    <location>
        <begin position="384"/>
        <end position="433"/>
    </location>
</feature>
<dbReference type="SMART" id="SM00233">
    <property type="entry name" value="PH"/>
    <property type="match status" value="1"/>
</dbReference>
<feature type="domain" description="PH" evidence="2">
    <location>
        <begin position="168"/>
        <end position="351"/>
    </location>
</feature>
<gene>
    <name evidence="3" type="ORF">H257_11199</name>
</gene>
<dbReference type="VEuPathDB" id="FungiDB:H257_11199"/>
<evidence type="ECO:0000313" key="3">
    <source>
        <dbReference type="EMBL" id="ETV74265.1"/>
    </source>
</evidence>
<dbReference type="Gene3D" id="2.30.29.30">
    <property type="entry name" value="Pleckstrin-homology domain (PH domain)/Phosphotyrosine-binding domain (PTB)"/>
    <property type="match status" value="1"/>
</dbReference>
<dbReference type="PROSITE" id="PS50003">
    <property type="entry name" value="PH_DOMAIN"/>
    <property type="match status" value="1"/>
</dbReference>
<feature type="region of interest" description="Disordered" evidence="1">
    <location>
        <begin position="1"/>
        <end position="164"/>
    </location>
</feature>
<accession>W4G3J9</accession>
<dbReference type="InterPro" id="IPR009769">
    <property type="entry name" value="EDR2_C"/>
</dbReference>
<dbReference type="EMBL" id="KI913145">
    <property type="protein sequence ID" value="ETV74265.1"/>
    <property type="molecule type" value="Genomic_DNA"/>
</dbReference>
<name>W4G3J9_APHAT</name>
<dbReference type="InterPro" id="IPR001849">
    <property type="entry name" value="PH_domain"/>
</dbReference>
<feature type="region of interest" description="Disordered" evidence="1">
    <location>
        <begin position="233"/>
        <end position="275"/>
    </location>
</feature>
<dbReference type="SUPFAM" id="SSF50729">
    <property type="entry name" value="PH domain-like"/>
    <property type="match status" value="1"/>
</dbReference>
<feature type="compositionally biased region" description="Polar residues" evidence="1">
    <location>
        <begin position="406"/>
        <end position="418"/>
    </location>
</feature>
<dbReference type="STRING" id="112090.W4G3J9"/>
<dbReference type="PANTHER" id="PTHR31558">
    <property type="entry name" value="CW14 PROTEIN"/>
    <property type="match status" value="1"/>
</dbReference>
<dbReference type="GeneID" id="20813195"/>
<proteinExistence type="predicted"/>
<dbReference type="InterPro" id="IPR011993">
    <property type="entry name" value="PH-like_dom_sf"/>
</dbReference>
<dbReference type="CDD" id="cd00821">
    <property type="entry name" value="PH"/>
    <property type="match status" value="1"/>
</dbReference>
<sequence>MSPSMAFHGARHHQSFDIVGGDSSEEEEGDASLSNSDENAADDDVVPQRHSTRPSPPSGRPTTKPSTAENDTSSLPLDMRRTPAAAAAAADVPPLDPKAHDGPDTNNATTLTSKPSSKPKGNSGIGKFGRAVGGGIRTILLHPSGKTPPSSSSSSGDRHPPLAHVDNHHYVGGYLHKVSDGKWAKRNWHVRWFVLDMDRGVLAYYKSNPSSIVHSPHGSVAFYDDFDLHHHHTTTTSSSSTSTTSTISDTGDVTTTSRRRYHHRGGGGGGGGGSHKPHPWYRGCMDLNEFHVSLLFDKQYGHNAPNKYIFQVSSLGMGDAADAKRGFQYKLCANSEDEFVQWTSAIAQVINRKHLPTTALPTSVSVQAPKETLQQQLHRQKLHDRAAAAALATPPPAATSDDHTSSQEPPITPQSSTKRPPRRHTLPPTVVTPSSSVCDKVWRLQLVVDGRVPCLVVLFCVNMASFVGLNYFGFLVQVPVMALATYYFFRNVPTRQVIHHRGLLLTEPDGLLPCTATGSCCLHPPPPGSQVDALVLAGDDVDEGGGDRFQMDDTMDAGNSSGPPSSLFQFDMLSSLNQSTDDDKAEHAWSRHAAACTFNVRSKEYKKSKKKEPSQAALFEFVGVDVVRTDGKIDCIAQHVNVPPSVGNSRLFILHAQMPLYAPSLFTSSYDGPGASLIMYWTIPEAVEEALRTPDSPATHLLARFLNASDPSILDRFKVIAQVVNEADCGVTGYTKKLLTKNNGTPVLTRPQHRMYHTPAYTEVDVDVHVFSLVARTGIHALVDKTAGMLIDVAFVLQGESEDELPEQVLGVCRLVRVDLSKAAHVADVAARSCGREDA</sequence>
<evidence type="ECO:0000256" key="1">
    <source>
        <dbReference type="SAM" id="MobiDB-lite"/>
    </source>
</evidence>
<dbReference type="PANTHER" id="PTHR31558:SF3">
    <property type="entry name" value="CW14 PROTEIN"/>
    <property type="match status" value="1"/>
</dbReference>
<feature type="compositionally biased region" description="Low complexity" evidence="1">
    <location>
        <begin position="113"/>
        <end position="122"/>
    </location>
</feature>
<dbReference type="OrthoDB" id="9970435at2759"/>
<organism evidence="3">
    <name type="scientific">Aphanomyces astaci</name>
    <name type="common">Crayfish plague agent</name>
    <dbReference type="NCBI Taxonomy" id="112090"/>
    <lineage>
        <taxon>Eukaryota</taxon>
        <taxon>Sar</taxon>
        <taxon>Stramenopiles</taxon>
        <taxon>Oomycota</taxon>
        <taxon>Saprolegniomycetes</taxon>
        <taxon>Saprolegniales</taxon>
        <taxon>Verrucalvaceae</taxon>
        <taxon>Aphanomyces</taxon>
    </lineage>
</organism>
<dbReference type="Pfam" id="PF07059">
    <property type="entry name" value="EDR2_C"/>
    <property type="match status" value="1"/>
</dbReference>
<evidence type="ECO:0000259" key="2">
    <source>
        <dbReference type="PROSITE" id="PS50003"/>
    </source>
</evidence>
<dbReference type="RefSeq" id="XP_009836372.1">
    <property type="nucleotide sequence ID" value="XM_009838070.1"/>
</dbReference>
<dbReference type="AlphaFoldDB" id="W4G3J9"/>
<protein>
    <recommendedName>
        <fullName evidence="2">PH domain-containing protein</fullName>
    </recommendedName>
</protein>
<feature type="compositionally biased region" description="Low complexity" evidence="1">
    <location>
        <begin position="234"/>
        <end position="256"/>
    </location>
</feature>